<dbReference type="Proteomes" id="UP000229523">
    <property type="component" value="Unassembled WGS sequence"/>
</dbReference>
<dbReference type="Pfam" id="PF01381">
    <property type="entry name" value="HTH_3"/>
    <property type="match status" value="1"/>
</dbReference>
<keyword evidence="1" id="KW-0805">Transcription regulation</keyword>
<reference evidence="6 7" key="1">
    <citation type="journal article" date="2018" name="Front. Microbiol.">
        <title>Description and Comparative Genomics of Macrococcus caseolyticus subsp. hominis subsp. nov., Macrococcus goetzii sp. nov., Macrococcus epidermidis sp. nov., and Macrococcus bohemicus sp. nov., Novel Macrococci From Human Clinical Material With Virulence Potential and Suspected Uptake of Foreign DNA by Natural Transformation.</title>
        <authorList>
            <person name="Maslanova I."/>
            <person name="Wertheimer Z."/>
            <person name="Sedlacek I."/>
            <person name="Svec P."/>
            <person name="Indrakova A."/>
            <person name="Kovarovic V."/>
            <person name="Schumann P."/>
            <person name="Sproer C."/>
            <person name="Kralova S."/>
            <person name="Sedo O."/>
            <person name="Kristofova L."/>
            <person name="Vrbovska V."/>
            <person name="Fuzik T."/>
            <person name="Petras P."/>
            <person name="Zdrahal Z."/>
            <person name="Ruzickova V."/>
            <person name="Doskar J."/>
            <person name="Pantucek R."/>
        </authorList>
    </citation>
    <scope>NUCLEOTIDE SEQUENCE [LARGE SCALE GENOMIC DNA]</scope>
    <source>
        <strain evidence="6 7">CCM 4927</strain>
    </source>
</reference>
<dbReference type="SUPFAM" id="SSF47413">
    <property type="entry name" value="lambda repressor-like DNA-binding domains"/>
    <property type="match status" value="1"/>
</dbReference>
<dbReference type="GO" id="GO:0003677">
    <property type="term" value="F:DNA binding"/>
    <property type="evidence" value="ECO:0007669"/>
    <property type="project" value="UniProtKB-KW"/>
</dbReference>
<evidence type="ECO:0000256" key="1">
    <source>
        <dbReference type="ARBA" id="ARBA00023015"/>
    </source>
</evidence>
<gene>
    <name evidence="6" type="ORF">BFS35_012305</name>
</gene>
<proteinExistence type="predicted"/>
<dbReference type="PROSITE" id="PS50943">
    <property type="entry name" value="HTH_CROC1"/>
    <property type="match status" value="1"/>
</dbReference>
<keyword evidence="2" id="KW-0238">DNA-binding</keyword>
<protein>
    <submittedName>
        <fullName evidence="6">XRE family transcriptional regulator</fullName>
    </submittedName>
</protein>
<dbReference type="RefSeq" id="WP_099576801.1">
    <property type="nucleotide sequence ID" value="NZ_MJBI02000009.1"/>
</dbReference>
<accession>A0A364JKZ8</accession>
<dbReference type="InterPro" id="IPR001387">
    <property type="entry name" value="Cro/C1-type_HTH"/>
</dbReference>
<evidence type="ECO:0000259" key="5">
    <source>
        <dbReference type="PROSITE" id="PS50943"/>
    </source>
</evidence>
<sequence>MESESARKILSANLQKLMNQKNIDQQELAEAINVSQPTVSNWINETKYPRIKRIQEIADYFGVPKSKITEPWNTVTNKNNSLDIVKNLESQGIIINFSDFEGFDKLSDEEKIDFQKRIEEAVQFELFKRNQGK</sequence>
<evidence type="ECO:0000256" key="4">
    <source>
        <dbReference type="SAM" id="Coils"/>
    </source>
</evidence>
<keyword evidence="7" id="KW-1185">Reference proteome</keyword>
<dbReference type="AlphaFoldDB" id="A0A364JKZ8"/>
<dbReference type="Gene3D" id="1.10.260.40">
    <property type="entry name" value="lambda repressor-like DNA-binding domains"/>
    <property type="match status" value="1"/>
</dbReference>
<dbReference type="InterPro" id="IPR010982">
    <property type="entry name" value="Lambda_DNA-bd_dom_sf"/>
</dbReference>
<organism evidence="6 7">
    <name type="scientific">Macrococcoides goetzii</name>
    <dbReference type="NCBI Taxonomy" id="1891097"/>
    <lineage>
        <taxon>Bacteria</taxon>
        <taxon>Bacillati</taxon>
        <taxon>Bacillota</taxon>
        <taxon>Bacilli</taxon>
        <taxon>Bacillales</taxon>
        <taxon>Staphylococcaceae</taxon>
        <taxon>Macrococcoides</taxon>
    </lineage>
</organism>
<name>A0A364JKZ8_9STAP</name>
<evidence type="ECO:0000256" key="3">
    <source>
        <dbReference type="ARBA" id="ARBA00023163"/>
    </source>
</evidence>
<dbReference type="CDD" id="cd00093">
    <property type="entry name" value="HTH_XRE"/>
    <property type="match status" value="1"/>
</dbReference>
<comment type="caution">
    <text evidence="6">The sequence shown here is derived from an EMBL/GenBank/DDBJ whole genome shotgun (WGS) entry which is preliminary data.</text>
</comment>
<feature type="coiled-coil region" evidence="4">
    <location>
        <begin position="7"/>
        <end position="34"/>
    </location>
</feature>
<evidence type="ECO:0000313" key="6">
    <source>
        <dbReference type="EMBL" id="RAI79335.1"/>
    </source>
</evidence>
<evidence type="ECO:0000313" key="7">
    <source>
        <dbReference type="Proteomes" id="UP000229523"/>
    </source>
</evidence>
<keyword evidence="4" id="KW-0175">Coiled coil</keyword>
<keyword evidence="3" id="KW-0804">Transcription</keyword>
<feature type="domain" description="HTH cro/C1-type" evidence="5">
    <location>
        <begin position="14"/>
        <end position="68"/>
    </location>
</feature>
<dbReference type="SMART" id="SM00530">
    <property type="entry name" value="HTH_XRE"/>
    <property type="match status" value="1"/>
</dbReference>
<dbReference type="PANTHER" id="PTHR40661:SF1">
    <property type="entry name" value="HTH CRO_C1-TYPE DOMAIN-CONTAINING PROTEIN"/>
    <property type="match status" value="1"/>
</dbReference>
<evidence type="ECO:0000256" key="2">
    <source>
        <dbReference type="ARBA" id="ARBA00023125"/>
    </source>
</evidence>
<dbReference type="PANTHER" id="PTHR40661">
    <property type="match status" value="1"/>
</dbReference>
<dbReference type="EMBL" id="MJBI02000009">
    <property type="protein sequence ID" value="RAI79335.1"/>
    <property type="molecule type" value="Genomic_DNA"/>
</dbReference>